<dbReference type="OMA" id="THHWRAN"/>
<name>T0L5K5_COLGC</name>
<dbReference type="HOGENOM" id="CLU_127786_0_0_1"/>
<dbReference type="AlphaFoldDB" id="T0L5K5"/>
<protein>
    <submittedName>
        <fullName evidence="1">Uncharacterized protein</fullName>
    </submittedName>
</protein>
<organism evidence="1 2">
    <name type="scientific">Colletotrichum gloeosporioides (strain Cg-14)</name>
    <name type="common">Anthracnose fungus</name>
    <name type="synonym">Glomerella cingulata</name>
    <dbReference type="NCBI Taxonomy" id="1237896"/>
    <lineage>
        <taxon>Eukaryota</taxon>
        <taxon>Fungi</taxon>
        <taxon>Dikarya</taxon>
        <taxon>Ascomycota</taxon>
        <taxon>Pezizomycotina</taxon>
        <taxon>Sordariomycetes</taxon>
        <taxon>Hypocreomycetidae</taxon>
        <taxon>Glomerellales</taxon>
        <taxon>Glomerellaceae</taxon>
        <taxon>Colletotrichum</taxon>
        <taxon>Colletotrichum gloeosporioides species complex</taxon>
    </lineage>
</organism>
<evidence type="ECO:0000313" key="2">
    <source>
        <dbReference type="Proteomes" id="UP000015530"/>
    </source>
</evidence>
<dbReference type="Proteomes" id="UP000015530">
    <property type="component" value="Unassembled WGS sequence"/>
</dbReference>
<evidence type="ECO:0000313" key="1">
    <source>
        <dbReference type="EMBL" id="EQB46851.1"/>
    </source>
</evidence>
<dbReference type="OrthoDB" id="10264507at2759"/>
<comment type="caution">
    <text evidence="1">The sequence shown here is derived from an EMBL/GenBank/DDBJ whole genome shotgun (WGS) entry which is preliminary data.</text>
</comment>
<proteinExistence type="predicted"/>
<dbReference type="EMBL" id="AMYD01003229">
    <property type="protein sequence ID" value="EQB46851.1"/>
    <property type="molecule type" value="Genomic_DNA"/>
</dbReference>
<accession>T0L5K5</accession>
<sequence length="154" mass="17912">MSALLCCESLKPYKALHTDHEVRFTQFMAWAKDSQPTVIEATPKIDSSNRIPLYAIQLVRQVNYGPLESKRYFVNFADCTHSYVEVAEDFLIQISFQKVNSYGTSLSSSFHDEFKNFKCDIHDRFFEINLYQKDPVNKHHWRANLARPASSIDL</sequence>
<gene>
    <name evidence="1" type="ORF">CGLO_14069</name>
</gene>
<reference evidence="2" key="1">
    <citation type="journal article" date="2013" name="Mol. Plant Microbe Interact.">
        <title>Global aspects of pacC regulation of pathogenicity genes in Colletotrichum gloeosporioides as revealed by transcriptome analysis.</title>
        <authorList>
            <person name="Alkan N."/>
            <person name="Meng X."/>
            <person name="Friedlander G."/>
            <person name="Reuveni E."/>
            <person name="Sukno S."/>
            <person name="Sherman A."/>
            <person name="Thon M."/>
            <person name="Fluhr R."/>
            <person name="Prusky D."/>
        </authorList>
    </citation>
    <scope>NUCLEOTIDE SEQUENCE [LARGE SCALE GENOMIC DNA]</scope>
    <source>
        <strain evidence="2">Cg-14</strain>
    </source>
</reference>